<evidence type="ECO:0000313" key="1">
    <source>
        <dbReference type="EMBL" id="GIY83377.1"/>
    </source>
</evidence>
<dbReference type="AlphaFoldDB" id="A0AAV4WKP6"/>
<reference evidence="1 2" key="1">
    <citation type="submission" date="2021-06" db="EMBL/GenBank/DDBJ databases">
        <title>Caerostris extrusa draft genome.</title>
        <authorList>
            <person name="Kono N."/>
            <person name="Arakawa K."/>
        </authorList>
    </citation>
    <scope>NUCLEOTIDE SEQUENCE [LARGE SCALE GENOMIC DNA]</scope>
</reference>
<keyword evidence="2" id="KW-1185">Reference proteome</keyword>
<name>A0AAV4WKP6_CAEEX</name>
<gene>
    <name evidence="1" type="ORF">CEXT_179761</name>
</gene>
<accession>A0AAV4WKP6</accession>
<comment type="caution">
    <text evidence="1">The sequence shown here is derived from an EMBL/GenBank/DDBJ whole genome shotgun (WGS) entry which is preliminary data.</text>
</comment>
<dbReference type="EMBL" id="BPLR01016376">
    <property type="protein sequence ID" value="GIY83377.1"/>
    <property type="molecule type" value="Genomic_DNA"/>
</dbReference>
<protein>
    <submittedName>
        <fullName evidence="1">Uncharacterized protein</fullName>
    </submittedName>
</protein>
<organism evidence="1 2">
    <name type="scientific">Caerostris extrusa</name>
    <name type="common">Bark spider</name>
    <name type="synonym">Caerostris bankana</name>
    <dbReference type="NCBI Taxonomy" id="172846"/>
    <lineage>
        <taxon>Eukaryota</taxon>
        <taxon>Metazoa</taxon>
        <taxon>Ecdysozoa</taxon>
        <taxon>Arthropoda</taxon>
        <taxon>Chelicerata</taxon>
        <taxon>Arachnida</taxon>
        <taxon>Araneae</taxon>
        <taxon>Araneomorphae</taxon>
        <taxon>Entelegynae</taxon>
        <taxon>Araneoidea</taxon>
        <taxon>Araneidae</taxon>
        <taxon>Caerostris</taxon>
    </lineage>
</organism>
<dbReference type="Proteomes" id="UP001054945">
    <property type="component" value="Unassembled WGS sequence"/>
</dbReference>
<proteinExistence type="predicted"/>
<sequence>MDSRNISLSFQQLASQLQISSAVLLRMRCRVNVGDLNLEKYCNFCLQFKAINQYFMNSCVAEPLAAPPGGAPVRRLPGQVGDVQRHHPLAPVFLDKYILKI</sequence>
<evidence type="ECO:0000313" key="2">
    <source>
        <dbReference type="Proteomes" id="UP001054945"/>
    </source>
</evidence>